<keyword evidence="7" id="KW-0282">Flagellum</keyword>
<dbReference type="InterPro" id="IPR001492">
    <property type="entry name" value="Flagellin"/>
</dbReference>
<evidence type="ECO:0000256" key="2">
    <source>
        <dbReference type="ARBA" id="ARBA00020110"/>
    </source>
</evidence>
<comment type="similarity">
    <text evidence="1 4">Belongs to the bacterial flagellin family.</text>
</comment>
<dbReference type="SUPFAM" id="SSF64518">
    <property type="entry name" value="Phase 1 flagellin"/>
    <property type="match status" value="1"/>
</dbReference>
<dbReference type="RefSeq" id="WP_202750738.1">
    <property type="nucleotide sequence ID" value="NZ_JAESWC010000018.1"/>
</dbReference>
<dbReference type="InterPro" id="IPR046358">
    <property type="entry name" value="Flagellin_C"/>
</dbReference>
<gene>
    <name evidence="7" type="ORF">JK636_20005</name>
</gene>
<keyword evidence="8" id="KW-1185">Reference proteome</keyword>
<keyword evidence="3 4" id="KW-0975">Bacterial flagellum</keyword>
<evidence type="ECO:0000256" key="4">
    <source>
        <dbReference type="RuleBase" id="RU362073"/>
    </source>
</evidence>
<evidence type="ECO:0000259" key="6">
    <source>
        <dbReference type="Pfam" id="PF00700"/>
    </source>
</evidence>
<dbReference type="Proteomes" id="UP000632377">
    <property type="component" value="Unassembled WGS sequence"/>
</dbReference>
<sequence>MRLYHNLASQNIYNEQSKILQKQSKALSRISSGLKVNSAKDNPDALAQSERIRMQIRGVQMASRNTQDGVSMLQTAEGALGNINEYLGRIRELTVQAGSGANSPEDKKTIKTEIDQMLKGINDAANNMEFNGVKLLAHDMDPVNEAANELSMSVGANKDEVVKIPMCDLRIDNLSDKSGNLLKNIDVTAPGGVDNALKVIDGVIDNVLSINSKYGAIENRLDSSFNDLNEISDRMEGADSSLRDADIAEEMMEFSKDNILAEAGTALMAQTNKLPQDILKILENMRR</sequence>
<comment type="caution">
    <text evidence="7">The sequence shown here is derived from an EMBL/GenBank/DDBJ whole genome shotgun (WGS) entry which is preliminary data.</text>
</comment>
<feature type="domain" description="Flagellin C-terminal" evidence="6">
    <location>
        <begin position="197"/>
        <end position="282"/>
    </location>
</feature>
<evidence type="ECO:0000256" key="1">
    <source>
        <dbReference type="ARBA" id="ARBA00005709"/>
    </source>
</evidence>
<evidence type="ECO:0000313" key="8">
    <source>
        <dbReference type="Proteomes" id="UP000632377"/>
    </source>
</evidence>
<dbReference type="Pfam" id="PF00669">
    <property type="entry name" value="Flagellin_N"/>
    <property type="match status" value="1"/>
</dbReference>
<feature type="domain" description="Flagellin N-terminal" evidence="5">
    <location>
        <begin position="5"/>
        <end position="138"/>
    </location>
</feature>
<evidence type="ECO:0000259" key="5">
    <source>
        <dbReference type="Pfam" id="PF00669"/>
    </source>
</evidence>
<evidence type="ECO:0000313" key="7">
    <source>
        <dbReference type="EMBL" id="MBL4937999.1"/>
    </source>
</evidence>
<proteinExistence type="inferred from homology"/>
<protein>
    <recommendedName>
        <fullName evidence="2 4">Flagellin</fullName>
    </recommendedName>
</protein>
<dbReference type="InterPro" id="IPR001029">
    <property type="entry name" value="Flagellin_N"/>
</dbReference>
<name>A0ABS1TI24_9CLOT</name>
<dbReference type="EMBL" id="JAESWC010000018">
    <property type="protein sequence ID" value="MBL4937999.1"/>
    <property type="molecule type" value="Genomic_DNA"/>
</dbReference>
<dbReference type="InterPro" id="IPR042187">
    <property type="entry name" value="Flagellin_C_sub2"/>
</dbReference>
<dbReference type="Pfam" id="PF00700">
    <property type="entry name" value="Flagellin_C"/>
    <property type="match status" value="1"/>
</dbReference>
<keyword evidence="7" id="KW-0966">Cell projection</keyword>
<keyword evidence="4" id="KW-0964">Secreted</keyword>
<accession>A0ABS1TI24</accession>
<comment type="subcellular location">
    <subcellularLocation>
        <location evidence="4">Secreted</location>
    </subcellularLocation>
    <subcellularLocation>
        <location evidence="4">Bacterial flagellum</location>
    </subcellularLocation>
</comment>
<reference evidence="7 8" key="1">
    <citation type="submission" date="2021-01" db="EMBL/GenBank/DDBJ databases">
        <title>Genome public.</title>
        <authorList>
            <person name="Liu C."/>
            <person name="Sun Q."/>
        </authorList>
    </citation>
    <scope>NUCLEOTIDE SEQUENCE [LARGE SCALE GENOMIC DNA]</scope>
    <source>
        <strain evidence="7 8">YIM B02515</strain>
    </source>
</reference>
<evidence type="ECO:0000256" key="3">
    <source>
        <dbReference type="ARBA" id="ARBA00023143"/>
    </source>
</evidence>
<dbReference type="Gene3D" id="1.20.1330.10">
    <property type="entry name" value="f41 fragment of flagellin, N-terminal domain"/>
    <property type="match status" value="1"/>
</dbReference>
<comment type="function">
    <text evidence="4">Flagellin is the subunit protein which polymerizes to form the filaments of bacterial flagella.</text>
</comment>
<dbReference type="Gene3D" id="6.10.10.10">
    <property type="entry name" value="Flagellar export chaperone, C-terminal domain"/>
    <property type="match status" value="1"/>
</dbReference>
<dbReference type="PANTHER" id="PTHR42792">
    <property type="entry name" value="FLAGELLIN"/>
    <property type="match status" value="1"/>
</dbReference>
<organism evidence="7 8">
    <name type="scientific">Clostridium rhizosphaerae</name>
    <dbReference type="NCBI Taxonomy" id="2803861"/>
    <lineage>
        <taxon>Bacteria</taxon>
        <taxon>Bacillati</taxon>
        <taxon>Bacillota</taxon>
        <taxon>Clostridia</taxon>
        <taxon>Eubacteriales</taxon>
        <taxon>Clostridiaceae</taxon>
        <taxon>Clostridium</taxon>
    </lineage>
</organism>
<keyword evidence="7" id="KW-0969">Cilium</keyword>
<dbReference type="PRINTS" id="PR00207">
    <property type="entry name" value="FLAGELLIN"/>
</dbReference>
<dbReference type="PANTHER" id="PTHR42792:SF2">
    <property type="entry name" value="FLAGELLIN"/>
    <property type="match status" value="1"/>
</dbReference>